<dbReference type="OrthoDB" id="5973539at2759"/>
<accession>D2V8Y0</accession>
<dbReference type="KEGG" id="ngr:NAEGRDRAFT_31978"/>
<dbReference type="Gene3D" id="2.60.40.150">
    <property type="entry name" value="C2 domain"/>
    <property type="match status" value="1"/>
</dbReference>
<dbReference type="SUPFAM" id="SSF49562">
    <property type="entry name" value="C2 domain (Calcium/lipid-binding domain, CaLB)"/>
    <property type="match status" value="1"/>
</dbReference>
<dbReference type="InterPro" id="IPR035892">
    <property type="entry name" value="C2_domain_sf"/>
</dbReference>
<feature type="domain" description="C2" evidence="3">
    <location>
        <begin position="1"/>
        <end position="87"/>
    </location>
</feature>
<keyword evidence="1" id="KW-0479">Metal-binding</keyword>
<evidence type="ECO:0000259" key="3">
    <source>
        <dbReference type="PROSITE" id="PS50004"/>
    </source>
</evidence>
<keyword evidence="5" id="KW-1185">Reference proteome</keyword>
<evidence type="ECO:0000256" key="2">
    <source>
        <dbReference type="ARBA" id="ARBA00022837"/>
    </source>
</evidence>
<proteinExistence type="predicted"/>
<gene>
    <name evidence="4" type="ORF">NAEGRDRAFT_31978</name>
</gene>
<dbReference type="PRINTS" id="PR00360">
    <property type="entry name" value="C2DOMAIN"/>
</dbReference>
<reference evidence="4 5" key="1">
    <citation type="journal article" date="2010" name="Cell">
        <title>The genome of Naegleria gruberi illuminates early eukaryotic versatility.</title>
        <authorList>
            <person name="Fritz-Laylin L.K."/>
            <person name="Prochnik S.E."/>
            <person name="Ginger M.L."/>
            <person name="Dacks J.B."/>
            <person name="Carpenter M.L."/>
            <person name="Field M.C."/>
            <person name="Kuo A."/>
            <person name="Paredez A."/>
            <person name="Chapman J."/>
            <person name="Pham J."/>
            <person name="Shu S."/>
            <person name="Neupane R."/>
            <person name="Cipriano M."/>
            <person name="Mancuso J."/>
            <person name="Tu H."/>
            <person name="Salamov A."/>
            <person name="Lindquist E."/>
            <person name="Shapiro H."/>
            <person name="Lucas S."/>
            <person name="Grigoriev I.V."/>
            <person name="Cande W.Z."/>
            <person name="Fulton C."/>
            <person name="Rokhsar D.S."/>
            <person name="Dawson S.C."/>
        </authorList>
    </citation>
    <scope>NUCLEOTIDE SEQUENCE [LARGE SCALE GENOMIC DNA]</scope>
    <source>
        <strain evidence="4 5">NEG-M</strain>
    </source>
</reference>
<organism evidence="5">
    <name type="scientific">Naegleria gruberi</name>
    <name type="common">Amoeba</name>
    <dbReference type="NCBI Taxonomy" id="5762"/>
    <lineage>
        <taxon>Eukaryota</taxon>
        <taxon>Discoba</taxon>
        <taxon>Heterolobosea</taxon>
        <taxon>Tetramitia</taxon>
        <taxon>Eutetramitia</taxon>
        <taxon>Vahlkampfiidae</taxon>
        <taxon>Naegleria</taxon>
    </lineage>
</organism>
<dbReference type="PANTHER" id="PTHR45911:SF4">
    <property type="entry name" value="MULTIPLE C2 AND TRANSMEMBRANE DOMAIN-CONTAINING PROTEIN"/>
    <property type="match status" value="1"/>
</dbReference>
<dbReference type="InterPro" id="IPR000008">
    <property type="entry name" value="C2_dom"/>
</dbReference>
<dbReference type="PROSITE" id="PS50004">
    <property type="entry name" value="C2"/>
    <property type="match status" value="1"/>
</dbReference>
<protein>
    <submittedName>
        <fullName evidence="4">Predicted protein</fullName>
    </submittedName>
</protein>
<dbReference type="GeneID" id="8859755"/>
<sequence>MSTELQLKIIKATNIHAADRSGTSDPYLTCYLKSEKENDAIKTSVIKETLNPEWNLNVKFTSLQNDEQIMFRLYDWNRFQSNVSQLV</sequence>
<evidence type="ECO:0000256" key="1">
    <source>
        <dbReference type="ARBA" id="ARBA00022723"/>
    </source>
</evidence>
<dbReference type="AlphaFoldDB" id="D2V8Y0"/>
<dbReference type="InParanoid" id="D2V8Y0"/>
<dbReference type="GO" id="GO:0016020">
    <property type="term" value="C:membrane"/>
    <property type="evidence" value="ECO:0007669"/>
    <property type="project" value="TreeGrafter"/>
</dbReference>
<dbReference type="VEuPathDB" id="AmoebaDB:NAEGRDRAFT_31978"/>
<dbReference type="PANTHER" id="PTHR45911">
    <property type="entry name" value="C2 DOMAIN-CONTAINING PROTEIN"/>
    <property type="match status" value="1"/>
</dbReference>
<dbReference type="Proteomes" id="UP000006671">
    <property type="component" value="Unassembled WGS sequence"/>
</dbReference>
<dbReference type="Pfam" id="PF00168">
    <property type="entry name" value="C2"/>
    <property type="match status" value="1"/>
</dbReference>
<dbReference type="GO" id="GO:0005509">
    <property type="term" value="F:calcium ion binding"/>
    <property type="evidence" value="ECO:0007669"/>
    <property type="project" value="TreeGrafter"/>
</dbReference>
<evidence type="ECO:0000313" key="4">
    <source>
        <dbReference type="EMBL" id="EFC46881.1"/>
    </source>
</evidence>
<dbReference type="RefSeq" id="XP_002679625.1">
    <property type="nucleotide sequence ID" value="XM_002679579.1"/>
</dbReference>
<name>D2V8Y0_NAEGR</name>
<dbReference type="STRING" id="5762.D2V8Y0"/>
<evidence type="ECO:0000313" key="5">
    <source>
        <dbReference type="Proteomes" id="UP000006671"/>
    </source>
</evidence>
<dbReference type="EMBL" id="GG738857">
    <property type="protein sequence ID" value="EFC46881.1"/>
    <property type="molecule type" value="Genomic_DNA"/>
</dbReference>
<keyword evidence="2" id="KW-0106">Calcium</keyword>